<name>A0ABR5YRN8_9ENTR</name>
<dbReference type="Pfam" id="PF13729">
    <property type="entry name" value="TraF_2"/>
    <property type="match status" value="1"/>
</dbReference>
<dbReference type="InterPro" id="IPR032811">
    <property type="entry name" value="Put_conjugal_transfer"/>
</dbReference>
<sequence length="402" mass="43676">MMKKLAFTNTVMVSVVLMAFNSTAATSYMEARNDAMGGTGVVSSHYVTAALSNPALLTRFDTKDDFSLVLPSVGVQFSDPDKALDAAYDIQNLWNKFGSALHSQSDIRQSAAALRRKLDSLQDIRASGQLGASVVATIPNHVLPYAVVMKSWGTVSLNGNVTAQDLKYLDQIADGIIPPDAVDKSELTSRAHGRAAVITDVGVAMAREFETAGYIWSLGMTPKYQRVDLFNYNVSVSEFDSHDFDKDKYRNTKTGFNADVGLATELNKHWSLGLSVQNVLSRSIETKVVNDEKETLKIMPQATIGTSWHNSVVTAAIDVDLTEASHFAQDEKRQFVSLGGEVNVWNWMQVRAGYRHNIAADEGSAFTAGMGVSPFGVTHLDITAIAGADRTYGAMAQLQVTF</sequence>
<organism evidence="2 3">
    <name type="scientific">Enterobacter genomosp. S</name>
    <dbReference type="NCBI Taxonomy" id="2364151"/>
    <lineage>
        <taxon>Bacteria</taxon>
        <taxon>Pseudomonadati</taxon>
        <taxon>Pseudomonadota</taxon>
        <taxon>Gammaproteobacteria</taxon>
        <taxon>Enterobacterales</taxon>
        <taxon>Enterobacteriaceae</taxon>
        <taxon>Enterobacter</taxon>
        <taxon>Enterobacter cloacae complex</taxon>
        <taxon>Enterobacter cloacae complex clade S</taxon>
    </lineage>
</organism>
<proteinExistence type="predicted"/>
<keyword evidence="3" id="KW-1185">Reference proteome</keyword>
<protein>
    <submittedName>
        <fullName evidence="2">Conjugal transfer protein TraF</fullName>
    </submittedName>
</protein>
<evidence type="ECO:0000256" key="1">
    <source>
        <dbReference type="SAM" id="SignalP"/>
    </source>
</evidence>
<comment type="caution">
    <text evidence="2">The sequence shown here is derived from an EMBL/GenBank/DDBJ whole genome shotgun (WGS) entry which is preliminary data.</text>
</comment>
<gene>
    <name evidence="2" type="ORF">A3466_18195</name>
</gene>
<feature type="chain" id="PRO_5046697719" evidence="1">
    <location>
        <begin position="25"/>
        <end position="402"/>
    </location>
</feature>
<feature type="signal peptide" evidence="1">
    <location>
        <begin position="1"/>
        <end position="24"/>
    </location>
</feature>
<dbReference type="Proteomes" id="UP000076880">
    <property type="component" value="Unassembled WGS sequence"/>
</dbReference>
<dbReference type="Gene3D" id="2.40.160.60">
    <property type="entry name" value="Outer membrane protein transport protein (OMPP1/FadL/TodX)"/>
    <property type="match status" value="1"/>
</dbReference>
<dbReference type="EMBL" id="LVVA01000005">
    <property type="protein sequence ID" value="KZR34982.1"/>
    <property type="molecule type" value="Genomic_DNA"/>
</dbReference>
<accession>A0ABR5YRN8</accession>
<keyword evidence="1" id="KW-0732">Signal</keyword>
<reference evidence="3" key="1">
    <citation type="submission" date="2016-03" db="EMBL/GenBank/DDBJ databases">
        <title>WGS of SAMN04393274.</title>
        <authorList>
            <person name="Adams M."/>
            <person name="Sutton G."/>
            <person name="Nelson K."/>
            <person name="Thaden J."/>
            <person name="Fowler V."/>
            <person name="Mccorrison J."/>
            <person name="Sanka R."/>
            <person name="Brinkac L."/>
            <person name="Nierman W."/>
        </authorList>
    </citation>
    <scope>NUCLEOTIDE SEQUENCE [LARGE SCALE GENOMIC DNA]</scope>
    <source>
        <strain evidence="3">GN06232</strain>
    </source>
</reference>
<evidence type="ECO:0000313" key="3">
    <source>
        <dbReference type="Proteomes" id="UP000076880"/>
    </source>
</evidence>
<evidence type="ECO:0000313" key="2">
    <source>
        <dbReference type="EMBL" id="KZR34982.1"/>
    </source>
</evidence>